<dbReference type="InterPro" id="IPR050807">
    <property type="entry name" value="TransReg_Diox_bact_type"/>
</dbReference>
<proteinExistence type="predicted"/>
<evidence type="ECO:0000259" key="2">
    <source>
        <dbReference type="PROSITE" id="PS50943"/>
    </source>
</evidence>
<dbReference type="SUPFAM" id="SSF47413">
    <property type="entry name" value="lambda repressor-like DNA-binding domains"/>
    <property type="match status" value="1"/>
</dbReference>
<gene>
    <name evidence="3" type="primary">jg1987</name>
    <name evidence="3" type="ORF">PAEG_LOCUS4348</name>
</gene>
<keyword evidence="1" id="KW-0238">DNA-binding</keyword>
<evidence type="ECO:0000256" key="1">
    <source>
        <dbReference type="ARBA" id="ARBA00023125"/>
    </source>
</evidence>
<dbReference type="Proteomes" id="UP000838756">
    <property type="component" value="Unassembled WGS sequence"/>
</dbReference>
<keyword evidence="4" id="KW-1185">Reference proteome</keyword>
<dbReference type="OrthoDB" id="8299682at2759"/>
<dbReference type="PANTHER" id="PTHR46797:SF1">
    <property type="entry name" value="METHYLPHOSPHONATE SYNTHASE"/>
    <property type="match status" value="1"/>
</dbReference>
<comment type="caution">
    <text evidence="3">The sequence shown here is derived from an EMBL/GenBank/DDBJ whole genome shotgun (WGS) entry which is preliminary data.</text>
</comment>
<dbReference type="GO" id="GO:0003677">
    <property type="term" value="F:DNA binding"/>
    <property type="evidence" value="ECO:0007669"/>
    <property type="project" value="UniProtKB-KW"/>
</dbReference>
<protein>
    <submittedName>
        <fullName evidence="3">Jg1987 protein</fullName>
    </submittedName>
</protein>
<sequence length="215" mass="24820">MLTLEVFMNNSERKEKLETRILSSRGRSLLDHELLERTLSECEEGREVAKKLIELFSSLGRVINADFHELKNVTGMNDGAIASIFCLKEIFDRILKDEQHPIDKQIGERIRKRRLICGFSQRDLGKKLGISFQHIQGYETGEVRLVIDRLYNLAEALSVDMSYFFTKASEDLHDKAFCSDVGSEEISRLVREYRKIKDETLRDIVHSVIKALANK</sequence>
<reference evidence="3" key="1">
    <citation type="submission" date="2022-03" db="EMBL/GenBank/DDBJ databases">
        <authorList>
            <person name="Lindestad O."/>
        </authorList>
    </citation>
    <scope>NUCLEOTIDE SEQUENCE</scope>
</reference>
<organism evidence="3 4">
    <name type="scientific">Pararge aegeria aegeria</name>
    <dbReference type="NCBI Taxonomy" id="348720"/>
    <lineage>
        <taxon>Eukaryota</taxon>
        <taxon>Metazoa</taxon>
        <taxon>Ecdysozoa</taxon>
        <taxon>Arthropoda</taxon>
        <taxon>Hexapoda</taxon>
        <taxon>Insecta</taxon>
        <taxon>Pterygota</taxon>
        <taxon>Neoptera</taxon>
        <taxon>Endopterygota</taxon>
        <taxon>Lepidoptera</taxon>
        <taxon>Glossata</taxon>
        <taxon>Ditrysia</taxon>
        <taxon>Papilionoidea</taxon>
        <taxon>Nymphalidae</taxon>
        <taxon>Satyrinae</taxon>
        <taxon>Satyrini</taxon>
        <taxon>Parargina</taxon>
        <taxon>Pararge</taxon>
    </lineage>
</organism>
<dbReference type="GO" id="GO:0003700">
    <property type="term" value="F:DNA-binding transcription factor activity"/>
    <property type="evidence" value="ECO:0007669"/>
    <property type="project" value="TreeGrafter"/>
</dbReference>
<dbReference type="CDD" id="cd00093">
    <property type="entry name" value="HTH_XRE"/>
    <property type="match status" value="1"/>
</dbReference>
<name>A0A8S4QLY4_9NEOP</name>
<dbReference type="SUPFAM" id="SSF47781">
    <property type="entry name" value="RuvA domain 2-like"/>
    <property type="match status" value="1"/>
</dbReference>
<dbReference type="Pfam" id="PF01381">
    <property type="entry name" value="HTH_3"/>
    <property type="match status" value="1"/>
</dbReference>
<feature type="domain" description="HTH cro/C1-type" evidence="2">
    <location>
        <begin position="110"/>
        <end position="164"/>
    </location>
</feature>
<dbReference type="AlphaFoldDB" id="A0A8S4QLY4"/>
<dbReference type="PROSITE" id="PS50943">
    <property type="entry name" value="HTH_CROC1"/>
    <property type="match status" value="1"/>
</dbReference>
<dbReference type="InterPro" id="IPR010982">
    <property type="entry name" value="Lambda_DNA-bd_dom_sf"/>
</dbReference>
<evidence type="ECO:0000313" key="3">
    <source>
        <dbReference type="EMBL" id="CAH2216297.1"/>
    </source>
</evidence>
<dbReference type="InterPro" id="IPR010994">
    <property type="entry name" value="RuvA_2-like"/>
</dbReference>
<accession>A0A8S4QLY4</accession>
<dbReference type="Gene3D" id="1.10.260.40">
    <property type="entry name" value="lambda repressor-like DNA-binding domains"/>
    <property type="match status" value="1"/>
</dbReference>
<evidence type="ECO:0000313" key="4">
    <source>
        <dbReference type="Proteomes" id="UP000838756"/>
    </source>
</evidence>
<dbReference type="InterPro" id="IPR001387">
    <property type="entry name" value="Cro/C1-type_HTH"/>
</dbReference>
<dbReference type="SMART" id="SM00530">
    <property type="entry name" value="HTH_XRE"/>
    <property type="match status" value="1"/>
</dbReference>
<dbReference type="EMBL" id="CAKXAJ010014877">
    <property type="protein sequence ID" value="CAH2216297.1"/>
    <property type="molecule type" value="Genomic_DNA"/>
</dbReference>
<dbReference type="PANTHER" id="PTHR46797">
    <property type="entry name" value="HTH-TYPE TRANSCRIPTIONAL REGULATOR"/>
    <property type="match status" value="1"/>
</dbReference>
<dbReference type="GO" id="GO:0005829">
    <property type="term" value="C:cytosol"/>
    <property type="evidence" value="ECO:0007669"/>
    <property type="project" value="TreeGrafter"/>
</dbReference>
<dbReference type="GO" id="GO:0006357">
    <property type="term" value="P:regulation of transcription by RNA polymerase II"/>
    <property type="evidence" value="ECO:0007669"/>
    <property type="project" value="UniProtKB-ARBA"/>
</dbReference>